<keyword evidence="5" id="KW-1185">Reference proteome</keyword>
<dbReference type="GO" id="GO:0005506">
    <property type="term" value="F:iron ion binding"/>
    <property type="evidence" value="ECO:0007669"/>
    <property type="project" value="InterPro"/>
</dbReference>
<name>A0A431W5K5_9DEIO</name>
<evidence type="ECO:0000256" key="3">
    <source>
        <dbReference type="SAM" id="MobiDB-lite"/>
    </source>
</evidence>
<gene>
    <name evidence="4" type="ORF">EJ104_00330</name>
</gene>
<dbReference type="OrthoDB" id="54272at2"/>
<dbReference type="GO" id="GO:0020037">
    <property type="term" value="F:heme binding"/>
    <property type="evidence" value="ECO:0007669"/>
    <property type="project" value="InterPro"/>
</dbReference>
<dbReference type="PRINTS" id="PR00385">
    <property type="entry name" value="P450"/>
</dbReference>
<dbReference type="CDD" id="cd00302">
    <property type="entry name" value="cytochrome_P450"/>
    <property type="match status" value="1"/>
</dbReference>
<sequence length="415" mass="45729">MTQSPASGCPFHGSDRSTASLTRRASLPPAEDQAVQQTSDGVYHIASFELSRQLLRSDDVAQAGFMAETASQAGSLLGRPPVLYAEGEHHHEMRRSTARYFTPKHVAEYQPFIAQLSDELIGELWQAGELNLDDLSLRLAVQVAAQVIGLTSSAVPGMERRITRFVEMGGDGNPASTNKASAAKNLVMQGHTLNFFLLDVKPSIAARRREPQDDLISYLLERGYSDTEILTECLTYGTAGMITTREFISLAAWQLVQHPELREDYLHAPEAERFAILHEILRLDPVVTQLFRRVVNDIEVGSMTIPAGSLVALNVQQANVDREVVGEDAEALCPHRPLPRGVQPPVLSFGDGHHRCPGAFLAIRESDVFLRRLLIWRDLELVQPPSLSYNEVVKGYELRGLRVRFGGAAGHAAIP</sequence>
<keyword evidence="2" id="KW-0560">Oxidoreductase</keyword>
<dbReference type="GO" id="GO:0004497">
    <property type="term" value="F:monooxygenase activity"/>
    <property type="evidence" value="ECO:0007669"/>
    <property type="project" value="UniProtKB-KW"/>
</dbReference>
<feature type="region of interest" description="Disordered" evidence="3">
    <location>
        <begin position="1"/>
        <end position="38"/>
    </location>
</feature>
<dbReference type="AlphaFoldDB" id="A0A431W5K5"/>
<evidence type="ECO:0000256" key="1">
    <source>
        <dbReference type="ARBA" id="ARBA00010617"/>
    </source>
</evidence>
<dbReference type="InterPro" id="IPR001128">
    <property type="entry name" value="Cyt_P450"/>
</dbReference>
<dbReference type="InterPro" id="IPR036396">
    <property type="entry name" value="Cyt_P450_sf"/>
</dbReference>
<dbReference type="PANTHER" id="PTHR46696:SF1">
    <property type="entry name" value="CYTOCHROME P450 YJIB-RELATED"/>
    <property type="match status" value="1"/>
</dbReference>
<keyword evidence="2" id="KW-0503">Monooxygenase</keyword>
<comment type="caution">
    <text evidence="4">The sequence shown here is derived from an EMBL/GenBank/DDBJ whole genome shotgun (WGS) entry which is preliminary data.</text>
</comment>
<dbReference type="Pfam" id="PF00067">
    <property type="entry name" value="p450"/>
    <property type="match status" value="1"/>
</dbReference>
<evidence type="ECO:0000256" key="2">
    <source>
        <dbReference type="RuleBase" id="RU000461"/>
    </source>
</evidence>
<organism evidence="4 5">
    <name type="scientific">Deinococcus radiophilus</name>
    <dbReference type="NCBI Taxonomy" id="32062"/>
    <lineage>
        <taxon>Bacteria</taxon>
        <taxon>Thermotogati</taxon>
        <taxon>Deinococcota</taxon>
        <taxon>Deinococci</taxon>
        <taxon>Deinococcales</taxon>
        <taxon>Deinococcaceae</taxon>
        <taxon>Deinococcus</taxon>
    </lineage>
</organism>
<reference evidence="4 5" key="1">
    <citation type="submission" date="2018-12" db="EMBL/GenBank/DDBJ databases">
        <title>Deinococcus radiophilus ATCC 27603 genome sequencing and assembly.</title>
        <authorList>
            <person name="Maclea K.S."/>
            <person name="Maynard C.R."/>
        </authorList>
    </citation>
    <scope>NUCLEOTIDE SEQUENCE [LARGE SCALE GENOMIC DNA]</scope>
    <source>
        <strain evidence="4 5">ATCC 27603</strain>
    </source>
</reference>
<evidence type="ECO:0000313" key="5">
    <source>
        <dbReference type="Proteomes" id="UP000277766"/>
    </source>
</evidence>
<keyword evidence="2" id="KW-0479">Metal-binding</keyword>
<dbReference type="PROSITE" id="PS00086">
    <property type="entry name" value="CYTOCHROME_P450"/>
    <property type="match status" value="1"/>
</dbReference>
<keyword evidence="2" id="KW-0349">Heme</keyword>
<dbReference type="PANTHER" id="PTHR46696">
    <property type="entry name" value="P450, PUTATIVE (EUROFUNG)-RELATED"/>
    <property type="match status" value="1"/>
</dbReference>
<dbReference type="GO" id="GO:0016705">
    <property type="term" value="F:oxidoreductase activity, acting on paired donors, with incorporation or reduction of molecular oxygen"/>
    <property type="evidence" value="ECO:0007669"/>
    <property type="project" value="InterPro"/>
</dbReference>
<protein>
    <submittedName>
        <fullName evidence="4">Cytochrome P450</fullName>
    </submittedName>
</protein>
<proteinExistence type="inferred from homology"/>
<dbReference type="EMBL" id="RXPE01000001">
    <property type="protein sequence ID" value="RTR30740.1"/>
    <property type="molecule type" value="Genomic_DNA"/>
</dbReference>
<dbReference type="SUPFAM" id="SSF48264">
    <property type="entry name" value="Cytochrome P450"/>
    <property type="match status" value="1"/>
</dbReference>
<dbReference type="InterPro" id="IPR017972">
    <property type="entry name" value="Cyt_P450_CS"/>
</dbReference>
<accession>A0A431W5K5</accession>
<comment type="similarity">
    <text evidence="1 2">Belongs to the cytochrome P450 family.</text>
</comment>
<keyword evidence="2" id="KW-0408">Iron</keyword>
<dbReference type="Proteomes" id="UP000277766">
    <property type="component" value="Unassembled WGS sequence"/>
</dbReference>
<dbReference type="Gene3D" id="1.10.630.10">
    <property type="entry name" value="Cytochrome P450"/>
    <property type="match status" value="1"/>
</dbReference>
<dbReference type="PRINTS" id="PR00359">
    <property type="entry name" value="BP450"/>
</dbReference>
<evidence type="ECO:0000313" key="4">
    <source>
        <dbReference type="EMBL" id="RTR30740.1"/>
    </source>
</evidence>
<dbReference type="InterPro" id="IPR002397">
    <property type="entry name" value="Cyt_P450_B"/>
</dbReference>